<keyword evidence="1" id="KW-0378">Hydrolase</keyword>
<reference evidence="1" key="1">
    <citation type="submission" date="2018-02" db="EMBL/GenBank/DDBJ databases">
        <title>Rhizophora mucronata_Transcriptome.</title>
        <authorList>
            <person name="Meera S.P."/>
            <person name="Sreeshan A."/>
            <person name="Augustine A."/>
        </authorList>
    </citation>
    <scope>NUCLEOTIDE SEQUENCE</scope>
    <source>
        <tissue evidence="1">Leaf</tissue>
    </source>
</reference>
<protein>
    <submittedName>
        <fullName evidence="1">Serine carboxypeptidase-like 13</fullName>
    </submittedName>
</protein>
<sequence>MELWRPDCRVHEDVLQPVDIRHCKGCRAHSSRIQARRMSGHVCKMDVWGAFVTSARVCFNSSLIVLRDELGIITLKKTIIKINTNKRY</sequence>
<organism evidence="1">
    <name type="scientific">Rhizophora mucronata</name>
    <name type="common">Asiatic mangrove</name>
    <dbReference type="NCBI Taxonomy" id="61149"/>
    <lineage>
        <taxon>Eukaryota</taxon>
        <taxon>Viridiplantae</taxon>
        <taxon>Streptophyta</taxon>
        <taxon>Embryophyta</taxon>
        <taxon>Tracheophyta</taxon>
        <taxon>Spermatophyta</taxon>
        <taxon>Magnoliopsida</taxon>
        <taxon>eudicotyledons</taxon>
        <taxon>Gunneridae</taxon>
        <taxon>Pentapetalae</taxon>
        <taxon>rosids</taxon>
        <taxon>fabids</taxon>
        <taxon>Malpighiales</taxon>
        <taxon>Rhizophoraceae</taxon>
        <taxon>Rhizophora</taxon>
    </lineage>
</organism>
<dbReference type="AlphaFoldDB" id="A0A2P2K6R5"/>
<evidence type="ECO:0000313" key="1">
    <source>
        <dbReference type="EMBL" id="MBX01424.1"/>
    </source>
</evidence>
<keyword evidence="1" id="KW-0121">Carboxypeptidase</keyword>
<dbReference type="EMBL" id="GGEC01020940">
    <property type="protein sequence ID" value="MBX01424.1"/>
    <property type="molecule type" value="Transcribed_RNA"/>
</dbReference>
<dbReference type="GO" id="GO:0004180">
    <property type="term" value="F:carboxypeptidase activity"/>
    <property type="evidence" value="ECO:0007669"/>
    <property type="project" value="UniProtKB-KW"/>
</dbReference>
<accession>A0A2P2K6R5</accession>
<name>A0A2P2K6R5_RHIMU</name>
<proteinExistence type="predicted"/>
<keyword evidence="1" id="KW-0645">Protease</keyword>